<dbReference type="SMART" id="SM00448">
    <property type="entry name" value="REC"/>
    <property type="match status" value="1"/>
</dbReference>
<dbReference type="PRINTS" id="PR00038">
    <property type="entry name" value="HTHLUXR"/>
</dbReference>
<dbReference type="GO" id="GO:0000160">
    <property type="term" value="P:phosphorelay signal transduction system"/>
    <property type="evidence" value="ECO:0007669"/>
    <property type="project" value="InterPro"/>
</dbReference>
<evidence type="ECO:0000259" key="7">
    <source>
        <dbReference type="PROSITE" id="PS50110"/>
    </source>
</evidence>
<keyword evidence="1 5" id="KW-0597">Phosphoprotein</keyword>
<dbReference type="SUPFAM" id="SSF46894">
    <property type="entry name" value="C-terminal effector domain of the bipartite response regulators"/>
    <property type="match status" value="1"/>
</dbReference>
<dbReference type="SUPFAM" id="SSF52172">
    <property type="entry name" value="CheY-like"/>
    <property type="match status" value="1"/>
</dbReference>
<keyword evidence="3" id="KW-0238">DNA-binding</keyword>
<proteinExistence type="predicted"/>
<dbReference type="Proteomes" id="UP000191040">
    <property type="component" value="Chromosome I"/>
</dbReference>
<dbReference type="GO" id="GO:0006355">
    <property type="term" value="P:regulation of DNA-templated transcription"/>
    <property type="evidence" value="ECO:0007669"/>
    <property type="project" value="InterPro"/>
</dbReference>
<keyword evidence="9" id="KW-1185">Reference proteome</keyword>
<dbReference type="PANTHER" id="PTHR43214:SF24">
    <property type="entry name" value="TRANSCRIPTIONAL REGULATORY PROTEIN NARL-RELATED"/>
    <property type="match status" value="1"/>
</dbReference>
<dbReference type="CDD" id="cd17535">
    <property type="entry name" value="REC_NarL-like"/>
    <property type="match status" value="1"/>
</dbReference>
<evidence type="ECO:0000259" key="6">
    <source>
        <dbReference type="PROSITE" id="PS50043"/>
    </source>
</evidence>
<dbReference type="GO" id="GO:0003677">
    <property type="term" value="F:DNA binding"/>
    <property type="evidence" value="ECO:0007669"/>
    <property type="project" value="UniProtKB-KW"/>
</dbReference>
<gene>
    <name evidence="8" type="ORF">SAMN06295964_1827</name>
</gene>
<dbReference type="AlphaFoldDB" id="A0A1T4Z1Q9"/>
<evidence type="ECO:0000256" key="2">
    <source>
        <dbReference type="ARBA" id="ARBA00023015"/>
    </source>
</evidence>
<sequence>MIRVVLVDDQQMVRAGFRMLVESQDDLTVVGEAGDGEEALRLLAEVEADVVLMDVRMPRLDGVEATRRIAPGDDGPRVIVLTTFDLDEYAFAALRAGASAFLLKDAAPPDLLAAIRAVHAGDAVVAPSTTRRLLDHFLAAPAPRASGAADQRLAGVTEREREVLGLIAHGLSNPEIATTLVVSEATVKTHVSRLLAKTGSRDRVHLVLLAFEAGLVG</sequence>
<dbReference type="InterPro" id="IPR016032">
    <property type="entry name" value="Sig_transdc_resp-reg_C-effctor"/>
</dbReference>
<accession>A0A1T4Z1Q9</accession>
<dbReference type="PROSITE" id="PS50110">
    <property type="entry name" value="RESPONSE_REGULATORY"/>
    <property type="match status" value="1"/>
</dbReference>
<name>A0A1T4Z1Q9_9ACTN</name>
<evidence type="ECO:0000313" key="8">
    <source>
        <dbReference type="EMBL" id="SKB07803.1"/>
    </source>
</evidence>
<organism evidence="8 9">
    <name type="scientific">Aeromicrobium choanae</name>
    <dbReference type="NCBI Taxonomy" id="1736691"/>
    <lineage>
        <taxon>Bacteria</taxon>
        <taxon>Bacillati</taxon>
        <taxon>Actinomycetota</taxon>
        <taxon>Actinomycetes</taxon>
        <taxon>Propionibacteriales</taxon>
        <taxon>Nocardioidaceae</taxon>
        <taxon>Aeromicrobium</taxon>
    </lineage>
</organism>
<dbReference type="InterPro" id="IPR058245">
    <property type="entry name" value="NreC/VraR/RcsB-like_REC"/>
</dbReference>
<dbReference type="Pfam" id="PF00072">
    <property type="entry name" value="Response_reg"/>
    <property type="match status" value="1"/>
</dbReference>
<protein>
    <submittedName>
        <fullName evidence="8">Two component transcriptional regulator, LuxR family</fullName>
    </submittedName>
</protein>
<dbReference type="Pfam" id="PF00196">
    <property type="entry name" value="GerE"/>
    <property type="match status" value="1"/>
</dbReference>
<evidence type="ECO:0000256" key="5">
    <source>
        <dbReference type="PROSITE-ProRule" id="PRU00169"/>
    </source>
</evidence>
<feature type="modified residue" description="4-aspartylphosphate" evidence="5">
    <location>
        <position position="54"/>
    </location>
</feature>
<keyword evidence="4" id="KW-0804">Transcription</keyword>
<feature type="domain" description="Response regulatory" evidence="7">
    <location>
        <begin position="3"/>
        <end position="119"/>
    </location>
</feature>
<dbReference type="PROSITE" id="PS50043">
    <property type="entry name" value="HTH_LUXR_2"/>
    <property type="match status" value="1"/>
</dbReference>
<dbReference type="STRING" id="1736691.SAMN06295964_1827"/>
<dbReference type="InterPro" id="IPR001789">
    <property type="entry name" value="Sig_transdc_resp-reg_receiver"/>
</dbReference>
<dbReference type="PROSITE" id="PS00622">
    <property type="entry name" value="HTH_LUXR_1"/>
    <property type="match status" value="1"/>
</dbReference>
<dbReference type="EMBL" id="LT796768">
    <property type="protein sequence ID" value="SKB07803.1"/>
    <property type="molecule type" value="Genomic_DNA"/>
</dbReference>
<evidence type="ECO:0000313" key="9">
    <source>
        <dbReference type="Proteomes" id="UP000191040"/>
    </source>
</evidence>
<dbReference type="SMART" id="SM00421">
    <property type="entry name" value="HTH_LUXR"/>
    <property type="match status" value="1"/>
</dbReference>
<reference evidence="9" key="1">
    <citation type="submission" date="2017-02" db="EMBL/GenBank/DDBJ databases">
        <authorList>
            <person name="Varghese N."/>
            <person name="Submissions S."/>
        </authorList>
    </citation>
    <scope>NUCLEOTIDE SEQUENCE [LARGE SCALE GENOMIC DNA]</scope>
    <source>
        <strain evidence="9">9H-4</strain>
    </source>
</reference>
<dbReference type="InterPro" id="IPR039420">
    <property type="entry name" value="WalR-like"/>
</dbReference>
<dbReference type="PANTHER" id="PTHR43214">
    <property type="entry name" value="TWO-COMPONENT RESPONSE REGULATOR"/>
    <property type="match status" value="1"/>
</dbReference>
<evidence type="ECO:0000256" key="3">
    <source>
        <dbReference type="ARBA" id="ARBA00023125"/>
    </source>
</evidence>
<dbReference type="CDD" id="cd06170">
    <property type="entry name" value="LuxR_C_like"/>
    <property type="match status" value="1"/>
</dbReference>
<dbReference type="Gene3D" id="3.40.50.2300">
    <property type="match status" value="1"/>
</dbReference>
<dbReference type="InterPro" id="IPR011006">
    <property type="entry name" value="CheY-like_superfamily"/>
</dbReference>
<evidence type="ECO:0000256" key="4">
    <source>
        <dbReference type="ARBA" id="ARBA00023163"/>
    </source>
</evidence>
<feature type="domain" description="HTH luxR-type" evidence="6">
    <location>
        <begin position="149"/>
        <end position="214"/>
    </location>
</feature>
<dbReference type="InterPro" id="IPR000792">
    <property type="entry name" value="Tscrpt_reg_LuxR_C"/>
</dbReference>
<keyword evidence="2" id="KW-0805">Transcription regulation</keyword>
<evidence type="ECO:0000256" key="1">
    <source>
        <dbReference type="ARBA" id="ARBA00022553"/>
    </source>
</evidence>